<keyword evidence="1" id="KW-0472">Membrane</keyword>
<evidence type="ECO:0000313" key="3">
    <source>
        <dbReference type="Proteomes" id="UP000054560"/>
    </source>
</evidence>
<protein>
    <submittedName>
        <fullName evidence="2">Uncharacterized protein</fullName>
    </submittedName>
</protein>
<keyword evidence="1" id="KW-0812">Transmembrane</keyword>
<feature type="transmembrane region" description="Helical" evidence="1">
    <location>
        <begin position="178"/>
        <end position="196"/>
    </location>
</feature>
<sequence>DGALRIYKGRRKSSSQTTPQKTVTITDKCTMSKIIESKSLSSKIESKVPGRSPFPVTSPFKWILKLDHCNWNGTHQGTIEFAVKTESQARQWRDKFLVTIQHAKKPDESSTAHLRSGYEEYRTDSYSTEPSGEPTGPILGGKRMNPWLSMGVYDGIRVSIDDFATKILVEGKLQSDDTYLLIVLGTFIVTFCTASVAEMSFVWSMISAVMVTAPTLWTFLRSMNRAQVSRTTTLKVSQV</sequence>
<dbReference type="RefSeq" id="XP_014147106.1">
    <property type="nucleotide sequence ID" value="XM_014291631.1"/>
</dbReference>
<dbReference type="EMBL" id="KQ245932">
    <property type="protein sequence ID" value="KNC73204.1"/>
    <property type="molecule type" value="Genomic_DNA"/>
</dbReference>
<feature type="transmembrane region" description="Helical" evidence="1">
    <location>
        <begin position="202"/>
        <end position="220"/>
    </location>
</feature>
<dbReference type="AlphaFoldDB" id="A0A0L0F907"/>
<dbReference type="Proteomes" id="UP000054560">
    <property type="component" value="Unassembled WGS sequence"/>
</dbReference>
<accession>A0A0L0F907</accession>
<proteinExistence type="predicted"/>
<evidence type="ECO:0000313" key="2">
    <source>
        <dbReference type="EMBL" id="KNC73204.1"/>
    </source>
</evidence>
<keyword evidence="1" id="KW-1133">Transmembrane helix</keyword>
<feature type="non-terminal residue" evidence="2">
    <location>
        <position position="1"/>
    </location>
</feature>
<dbReference type="GeneID" id="25914740"/>
<keyword evidence="3" id="KW-1185">Reference proteome</keyword>
<name>A0A0L0F907_9EUKA</name>
<feature type="non-terminal residue" evidence="2">
    <location>
        <position position="239"/>
    </location>
</feature>
<evidence type="ECO:0000256" key="1">
    <source>
        <dbReference type="SAM" id="Phobius"/>
    </source>
</evidence>
<organism evidence="2 3">
    <name type="scientific">Sphaeroforma arctica JP610</name>
    <dbReference type="NCBI Taxonomy" id="667725"/>
    <lineage>
        <taxon>Eukaryota</taxon>
        <taxon>Ichthyosporea</taxon>
        <taxon>Ichthyophonida</taxon>
        <taxon>Sphaeroforma</taxon>
    </lineage>
</organism>
<reference evidence="2 3" key="1">
    <citation type="submission" date="2011-02" db="EMBL/GenBank/DDBJ databases">
        <title>The Genome Sequence of Sphaeroforma arctica JP610.</title>
        <authorList>
            <consortium name="The Broad Institute Genome Sequencing Platform"/>
            <person name="Russ C."/>
            <person name="Cuomo C."/>
            <person name="Young S.K."/>
            <person name="Zeng Q."/>
            <person name="Gargeya S."/>
            <person name="Alvarado L."/>
            <person name="Berlin A."/>
            <person name="Chapman S.B."/>
            <person name="Chen Z."/>
            <person name="Freedman E."/>
            <person name="Gellesch M."/>
            <person name="Goldberg J."/>
            <person name="Griggs A."/>
            <person name="Gujja S."/>
            <person name="Heilman E."/>
            <person name="Heiman D."/>
            <person name="Howarth C."/>
            <person name="Mehta T."/>
            <person name="Neiman D."/>
            <person name="Pearson M."/>
            <person name="Roberts A."/>
            <person name="Saif S."/>
            <person name="Shea T."/>
            <person name="Shenoy N."/>
            <person name="Sisk P."/>
            <person name="Stolte C."/>
            <person name="Sykes S."/>
            <person name="White J."/>
            <person name="Yandava C."/>
            <person name="Burger G."/>
            <person name="Gray M.W."/>
            <person name="Holland P.W.H."/>
            <person name="King N."/>
            <person name="Lang F.B.F."/>
            <person name="Roger A.J."/>
            <person name="Ruiz-Trillo I."/>
            <person name="Haas B."/>
            <person name="Nusbaum C."/>
            <person name="Birren B."/>
        </authorList>
    </citation>
    <scope>NUCLEOTIDE SEQUENCE [LARGE SCALE GENOMIC DNA]</scope>
    <source>
        <strain evidence="2 3">JP610</strain>
    </source>
</reference>
<gene>
    <name evidence="2" type="ORF">SARC_14236</name>
</gene>